<organism evidence="1 2">
    <name type="scientific">Citroniella saccharovorans</name>
    <dbReference type="NCBI Taxonomy" id="2053367"/>
    <lineage>
        <taxon>Bacteria</taxon>
        <taxon>Bacillati</taxon>
        <taxon>Bacillota</taxon>
        <taxon>Tissierellia</taxon>
        <taxon>Tissierellales</taxon>
        <taxon>Peptoniphilaceae</taxon>
        <taxon>Citroniella</taxon>
    </lineage>
</organism>
<comment type="caution">
    <text evidence="1">The sequence shown here is derived from an EMBL/GenBank/DDBJ whole genome shotgun (WGS) entry which is preliminary data.</text>
</comment>
<evidence type="ECO:0000313" key="1">
    <source>
        <dbReference type="EMBL" id="MEB3428629.1"/>
    </source>
</evidence>
<sequence>MEEIFVINVNDNTDDLLVNDLFSKNPFRPYKYYVTKNLYDIIKIATMVEEIDNNVFRRRCYESDS</sequence>
<reference evidence="1 2" key="1">
    <citation type="submission" date="2024-01" db="EMBL/GenBank/DDBJ databases">
        <title>Complete genome sequence of Citroniella saccharovorans strain M6.X9, isolated from human fecal sample.</title>
        <authorList>
            <person name="Cheng G."/>
            <person name="Westerholm M."/>
            <person name="Schnurer A."/>
        </authorList>
    </citation>
    <scope>NUCLEOTIDE SEQUENCE [LARGE SCALE GENOMIC DNA]</scope>
    <source>
        <strain evidence="1 2">DSM 29873</strain>
    </source>
</reference>
<name>A0AAW9MNM6_9FIRM</name>
<keyword evidence="2" id="KW-1185">Reference proteome</keyword>
<protein>
    <submittedName>
        <fullName evidence="1">Uncharacterized protein</fullName>
    </submittedName>
</protein>
<dbReference type="Proteomes" id="UP001357733">
    <property type="component" value="Unassembled WGS sequence"/>
</dbReference>
<dbReference type="RefSeq" id="WP_324618669.1">
    <property type="nucleotide sequence ID" value="NZ_JAYKOT010000001.1"/>
</dbReference>
<gene>
    <name evidence="1" type="ORF">VLK81_01075</name>
</gene>
<dbReference type="AlphaFoldDB" id="A0AAW9MNM6"/>
<proteinExistence type="predicted"/>
<accession>A0AAW9MNM6</accession>
<dbReference type="EMBL" id="JAYKOT010000001">
    <property type="protein sequence ID" value="MEB3428629.1"/>
    <property type="molecule type" value="Genomic_DNA"/>
</dbReference>
<evidence type="ECO:0000313" key="2">
    <source>
        <dbReference type="Proteomes" id="UP001357733"/>
    </source>
</evidence>